<keyword evidence="1" id="KW-0067">ATP-binding</keyword>
<comment type="caution">
    <text evidence="1">The sequence shown here is derived from an EMBL/GenBank/DDBJ whole genome shotgun (WGS) entry which is preliminary data.</text>
</comment>
<gene>
    <name evidence="1" type="ORF">E5357_07685</name>
</gene>
<keyword evidence="1" id="KW-0378">Hydrolase</keyword>
<keyword evidence="2" id="KW-1185">Reference proteome</keyword>
<sequence>MSVDYKVRQIYNEIIHEVTKNAENWKDVLSLTGRLYRYEFDNILMIYAQKPHSTLVADYDTWKKVDRYVKRGSKGIAIYPSRALQPYCRYVFDISDTGGRKRQLTWTLDGENLENYAAYLARNGEIGSIEGFNRDSLKKVIWDFTKKQIGGIIKENHAKRGNIKEAVESMIDNRYGKVSEIDASALITKSIYYVVATRCGFELTVDEQDFDIVTAINKEDVIYELGTFVSDVSCEVLKEFSHNISRFERERRMQYESDTNVHGSRGWDAVPEYQHGEGKPVETGQVRIDGNGLSQGEPLPEVQVSRAVRQTDGSSGTGEQGGVSDDRHDDGEVSEKPQTRESGRHDGDVQNQTAGNDAGGGDRDTRDREPVPLKADKVEQFEEELNRELEDLDSFGEKRETVYEQVSLFSFHDSVLMDKERQNIADGKYTYLDPKIEDSVPHDYIVSVVKRGSGFVDGKKRIYEIMQTELNKSERIKRIKKEYGMGGAGWPIEGYGLHGYDTFKSKGIRFQWRDKEGEKEGYVSWNTIEGVIAALILTGDYYTPEPDIIDSEIVEEELDEYAIPDEVEDMGIPDNVRGEMLDEDRMVTLAEYGEEIMRETEETDFSLPDMTLKGQTAPEHPENFHLDIWDTKDGGQKTRYMWNVDAIRELKKIEAENRAASADEQKIMSRYVGWGGLAQVFDENNGMWAREYKELKELLTPEEYEAARASVNNAFYTPSTVASAVTRALTQFGFAKGNILEPSMGVGNFFGCMPEELSDSKLYGVELDKITGRIAKLLYPNAKVEVKGFEETNYPDNFFDVVIGNVPFGDYKVFDPKYNKLNFKVHDYFIAKAIDQVRPGGIVAVITTKGTMDKKNPNVRKYLAERAELVGAVRLPVEVFRGNAGTEVTSDILFFQKRERKIAIEPDWVHLGVTENGIPVGSYFAEHPEMMLGKMEYEKGRFGDSSNYTICVNQEPHFNIYESVSNAISNIHAQLKDFEMISDNEEELTTDIAADPDVKNFTFTVVDDDIYYRKDSRMYLWDVGDKTKNRILGLHNIRELTRYLISIQMEGCSEEEILQAQKALNEKYDSYVKEYGFITNRANSIAFREDSDYPLLCSLEVLDEDGNVTKAEMFTKQTIKAKQSVDSVKTAVEALNISINEFNGVNIPYMLSIYTPDITSMKKEVVEKTGEAADNINFSEELTKELQHEKLIQELQGIIFCNPESYSENDRNRGWETADAYLSGNVREKLRIAKAHAKEQPELFGTNVEALEAVQPKDLDATEIDVGVGTTWIEPEDYQAFIYELLQTPRWARADMYGYSRRGIRVSLDRFSMEWFIENKGQDNHSVAATETYGTKRMDAYSIFENTLNLRTVTIRDRIDDGGGKYHYVENKEATMLAREKQNQIKEAFKEWIWKDQERRQKYVEYYNETFNNIRLREYDGSHLEFPGMNPDIHLLDHQRNAVARILMGGNTLLAHCVGAGKSFEMMAACMEQKRLGLANKTVMVVPKPLIGQTASEFLRLYPSANILVATENDFAKKKRQQFVARIATGDYDCIIMSHSQFEKIPLSKERQQELLDRQLEEITYAISEMRDADDRSWTVKQLETAKKRLEEQLKELADAPKDDLITFEELGIDSIMVDEAHAFKNLSIFSKMNNVAGITGGGSKRAMDMFMKCQYISELNGGRGIVFATGTPISNTMCEMYVMQSFLQKDVLEQLGIYHFDSWAANFGEVTSSLELNVEGSGFRFRNRFNRFKNLPELMNLFKEIADIRTRDTLDLEVPALRGGNYVIESTEPDWYTKEVMEEFVVRAERIHNGQVDPSVDNFLKITNDARLLGMDARLLDPAAPANPDGKLNQVVENIYYEYKQAEKQGIIGTQLVFSDIGTPKSSWKEEMLESDYYKRGNEFDVYNYIKTELVKKGIPAEEVAFVHDAKTDAQRDTLFREMRQGVKKVMIGSTDKCGTGVNVQTHLIAMHHADCPWKPSSIEQREGRGIRQGNENSEVAVYRYVTKGTFDAYSWSVVENKQRFISQIMTSKSVSRSCEDIDEVTFQYAEIKAVATGNPLIKEKMQIDNDVQRLKLLKASYDQKHYQNQDDFTVKYPKLIKAAEEKLECVRADVITRDDMEAKEPEFSITVGNTSYGERVDGGTALIAAISKAKTGVTTEIGRYKGFTLSVEKNFMGTNYLLLSGKTSYSVETSTSPVGLMMRLENAYNGIQDKITFLEQRLEEYHRNMERAKEDYEKPFQYEEELKQKLARQYQINAELDLDRESISAEPSQEEERSEDERSEQDVSRVAEEKSDYQGHRR</sequence>
<keyword evidence="1" id="KW-0547">Nucleotide-binding</keyword>
<protein>
    <submittedName>
        <fullName evidence="1">Helicase</fullName>
    </submittedName>
</protein>
<dbReference type="Proteomes" id="UP000307720">
    <property type="component" value="Unassembled WGS sequence"/>
</dbReference>
<evidence type="ECO:0000313" key="2">
    <source>
        <dbReference type="Proteomes" id="UP000307720"/>
    </source>
</evidence>
<evidence type="ECO:0000313" key="1">
    <source>
        <dbReference type="EMBL" id="TGX98836.1"/>
    </source>
</evidence>
<keyword evidence="1" id="KW-0347">Helicase</keyword>
<proteinExistence type="predicted"/>
<accession>A0AC61QZZ2</accession>
<organism evidence="1 2">
    <name type="scientific">Hominisplanchenecus murintestinalis</name>
    <dbReference type="NCBI Taxonomy" id="2941517"/>
    <lineage>
        <taxon>Bacteria</taxon>
        <taxon>Bacillati</taxon>
        <taxon>Bacillota</taxon>
        <taxon>Clostridia</taxon>
        <taxon>Lachnospirales</taxon>
        <taxon>Lachnospiraceae</taxon>
        <taxon>Hominisplanchenecus</taxon>
    </lineage>
</organism>
<name>A0AC61QZZ2_9FIRM</name>
<dbReference type="EMBL" id="SRZB01000013">
    <property type="protein sequence ID" value="TGX98836.1"/>
    <property type="molecule type" value="Genomic_DNA"/>
</dbReference>
<reference evidence="1" key="1">
    <citation type="submission" date="2019-04" db="EMBL/GenBank/DDBJ databases">
        <title>Microbes associate with the intestines of laboratory mice.</title>
        <authorList>
            <person name="Navarre W."/>
            <person name="Wong E."/>
            <person name="Huang K."/>
            <person name="Tropini C."/>
            <person name="Ng K."/>
            <person name="Yu B."/>
        </authorList>
    </citation>
    <scope>NUCLEOTIDE SEQUENCE</scope>
    <source>
        <strain evidence="1">NM72_1-8</strain>
    </source>
</reference>